<dbReference type="CDD" id="cd06261">
    <property type="entry name" value="TM_PBP2"/>
    <property type="match status" value="1"/>
</dbReference>
<reference evidence="10" key="1">
    <citation type="submission" date="2011-06" db="EMBL/GenBank/DDBJ databases">
        <title>Complete genome sequence of Paenibacillus mucilaginosus KNP414.</title>
        <authorList>
            <person name="Wang J."/>
            <person name="Hu S."/>
            <person name="Hu X."/>
            <person name="Zhang B."/>
            <person name="Dong D."/>
            <person name="Zhang S."/>
            <person name="Zhao K."/>
            <person name="Wu D."/>
        </authorList>
    </citation>
    <scope>NUCLEOTIDE SEQUENCE [LARGE SCALE GENOMIC DNA]</scope>
    <source>
        <strain evidence="10">KNP414</strain>
    </source>
</reference>
<evidence type="ECO:0000259" key="8">
    <source>
        <dbReference type="PROSITE" id="PS50928"/>
    </source>
</evidence>
<evidence type="ECO:0000313" key="10">
    <source>
        <dbReference type="Proteomes" id="UP000006620"/>
    </source>
</evidence>
<keyword evidence="5 7" id="KW-1133">Transmembrane helix</keyword>
<keyword evidence="4 7" id="KW-0812">Transmembrane</keyword>
<keyword evidence="2 7" id="KW-0813">Transport</keyword>
<dbReference type="InterPro" id="IPR010065">
    <property type="entry name" value="AA_ABC_transptr_permease_3TM"/>
</dbReference>
<dbReference type="EMBL" id="CP002869">
    <property type="protein sequence ID" value="AEI43504.1"/>
    <property type="molecule type" value="Genomic_DNA"/>
</dbReference>
<evidence type="ECO:0000313" key="9">
    <source>
        <dbReference type="EMBL" id="AEI43504.1"/>
    </source>
</evidence>
<organism evidence="9 10">
    <name type="scientific">Paenibacillus mucilaginosus (strain KNP414)</name>
    <dbReference type="NCBI Taxonomy" id="1036673"/>
    <lineage>
        <taxon>Bacteria</taxon>
        <taxon>Bacillati</taxon>
        <taxon>Bacillota</taxon>
        <taxon>Bacilli</taxon>
        <taxon>Bacillales</taxon>
        <taxon>Paenibacillaceae</taxon>
        <taxon>Paenibacillus</taxon>
    </lineage>
</organism>
<dbReference type="SUPFAM" id="SSF161098">
    <property type="entry name" value="MetI-like"/>
    <property type="match status" value="1"/>
</dbReference>
<dbReference type="InterPro" id="IPR035906">
    <property type="entry name" value="MetI-like_sf"/>
</dbReference>
<gene>
    <name evidence="9" type="ordered locus">KNP414_04979</name>
</gene>
<proteinExistence type="inferred from homology"/>
<dbReference type="InterPro" id="IPR043429">
    <property type="entry name" value="ArtM/GltK/GlnP/TcyL/YhdX-like"/>
</dbReference>
<dbReference type="AlphaFoldDB" id="F8FLD6"/>
<evidence type="ECO:0000256" key="2">
    <source>
        <dbReference type="ARBA" id="ARBA00022448"/>
    </source>
</evidence>
<dbReference type="HOGENOM" id="CLU_019602_1_4_9"/>
<evidence type="ECO:0000256" key="3">
    <source>
        <dbReference type="ARBA" id="ARBA00022475"/>
    </source>
</evidence>
<feature type="transmembrane region" description="Helical" evidence="7">
    <location>
        <begin position="92"/>
        <end position="112"/>
    </location>
</feature>
<dbReference type="GO" id="GO:0022857">
    <property type="term" value="F:transmembrane transporter activity"/>
    <property type="evidence" value="ECO:0007669"/>
    <property type="project" value="InterPro"/>
</dbReference>
<evidence type="ECO:0000256" key="6">
    <source>
        <dbReference type="ARBA" id="ARBA00023136"/>
    </source>
</evidence>
<keyword evidence="6 7" id="KW-0472">Membrane</keyword>
<evidence type="ECO:0000256" key="7">
    <source>
        <dbReference type="RuleBase" id="RU363032"/>
    </source>
</evidence>
<reference evidence="9 10" key="2">
    <citation type="journal article" date="2013" name="Genome Announc.">
        <title>Genome Sequence of Growth-Improving Paenibacillus mucilaginosus Strain KNP414.</title>
        <authorList>
            <person name="Lu J.J."/>
            <person name="Wang J.F."/>
            <person name="Hu X.F."/>
        </authorList>
    </citation>
    <scope>NUCLEOTIDE SEQUENCE [LARGE SCALE GENOMIC DNA]</scope>
    <source>
        <strain evidence="9 10">KNP414</strain>
    </source>
</reference>
<feature type="transmembrane region" description="Helical" evidence="7">
    <location>
        <begin position="196"/>
        <end position="218"/>
    </location>
</feature>
<dbReference type="KEGG" id="pms:KNP414_04979"/>
<feature type="domain" description="ABC transmembrane type-1" evidence="8">
    <location>
        <begin position="21"/>
        <end position="215"/>
    </location>
</feature>
<feature type="transmembrane region" description="Helical" evidence="7">
    <location>
        <begin position="20"/>
        <end position="45"/>
    </location>
</feature>
<dbReference type="Gene3D" id="1.10.3720.10">
    <property type="entry name" value="MetI-like"/>
    <property type="match status" value="1"/>
</dbReference>
<sequence length="264" mass="28800">MGKAFDITLVGTFLPKLLAYLHVTLFILLLSLIAGVVFGSLLALVRLYRVPVLSRAAVVYVSFMRGTPIIIQLFLVYYGLPELLRGVGIDLSSVHALVFVILTYGLHIGAFFSEIVRSAVVSVDRGQVEAAYSIGMTPKDAFLRIVLPQALTIAMPNFGNLVISSLKDTSLAFSLGVMDMSGRAETLGTTNHYLEIYMALAVIYYAVSLSLEKLFALAERRLQRHEIREGSEPGNSGTGQTVNGRRGFRFSLTRSSSQKPSSTS</sequence>
<feature type="transmembrane region" description="Helical" evidence="7">
    <location>
        <begin position="141"/>
        <end position="163"/>
    </location>
</feature>
<dbReference type="PANTHER" id="PTHR30614">
    <property type="entry name" value="MEMBRANE COMPONENT OF AMINO ACID ABC TRANSPORTER"/>
    <property type="match status" value="1"/>
</dbReference>
<dbReference type="GO" id="GO:0006865">
    <property type="term" value="P:amino acid transport"/>
    <property type="evidence" value="ECO:0007669"/>
    <property type="project" value="TreeGrafter"/>
</dbReference>
<comment type="similarity">
    <text evidence="7">Belongs to the binding-protein-dependent transport system permease family.</text>
</comment>
<evidence type="ECO:0000256" key="4">
    <source>
        <dbReference type="ARBA" id="ARBA00022692"/>
    </source>
</evidence>
<feature type="transmembrane region" description="Helical" evidence="7">
    <location>
        <begin position="57"/>
        <end position="80"/>
    </location>
</feature>
<dbReference type="PATRIC" id="fig|1036673.3.peg.4594"/>
<dbReference type="NCBIfam" id="TIGR01726">
    <property type="entry name" value="HEQRo_perm_3TM"/>
    <property type="match status" value="1"/>
</dbReference>
<comment type="subcellular location">
    <subcellularLocation>
        <location evidence="1 7">Cell membrane</location>
        <topology evidence="1 7">Multi-pass membrane protein</topology>
    </subcellularLocation>
</comment>
<protein>
    <submittedName>
        <fullName evidence="9">Polar amino acid ABC transporter, inner membrane subunit</fullName>
    </submittedName>
</protein>
<dbReference type="PROSITE" id="PS50928">
    <property type="entry name" value="ABC_TM1"/>
    <property type="match status" value="1"/>
</dbReference>
<dbReference type="Pfam" id="PF00528">
    <property type="entry name" value="BPD_transp_1"/>
    <property type="match status" value="1"/>
</dbReference>
<name>F8FLD6_PAEMK</name>
<keyword evidence="3" id="KW-1003">Cell membrane</keyword>
<evidence type="ECO:0000256" key="1">
    <source>
        <dbReference type="ARBA" id="ARBA00004651"/>
    </source>
</evidence>
<dbReference type="GO" id="GO:0043190">
    <property type="term" value="C:ATP-binding cassette (ABC) transporter complex"/>
    <property type="evidence" value="ECO:0007669"/>
    <property type="project" value="InterPro"/>
</dbReference>
<dbReference type="InterPro" id="IPR000515">
    <property type="entry name" value="MetI-like"/>
</dbReference>
<dbReference type="RefSeq" id="WP_013918657.1">
    <property type="nucleotide sequence ID" value="NC_015690.1"/>
</dbReference>
<dbReference type="Proteomes" id="UP000006620">
    <property type="component" value="Chromosome"/>
</dbReference>
<accession>F8FLD6</accession>
<evidence type="ECO:0000256" key="5">
    <source>
        <dbReference type="ARBA" id="ARBA00022989"/>
    </source>
</evidence>
<dbReference type="PANTHER" id="PTHR30614:SF45">
    <property type="entry name" value="L-CYSTINE TRANSPORT SYSTEM PERMEASE PROTEIN TCYL"/>
    <property type="match status" value="1"/>
</dbReference>